<sequence length="108" mass="11372">MNTAARLMASTAATSEWSRGAAAASADAGRTPASDARTEVAESWANLRRLKGIFIGGSASIELGVYPRRPNGTLSTNSTHLVRVRLRERSAAAGPWPWRPAKGALVAL</sequence>
<feature type="region of interest" description="Disordered" evidence="1">
    <location>
        <begin position="16"/>
        <end position="36"/>
    </location>
</feature>
<evidence type="ECO:0000256" key="1">
    <source>
        <dbReference type="SAM" id="MobiDB-lite"/>
    </source>
</evidence>
<comment type="caution">
    <text evidence="2">The sequence shown here is derived from an EMBL/GenBank/DDBJ whole genome shotgun (WGS) entry which is preliminary data.</text>
</comment>
<proteinExistence type="predicted"/>
<organism evidence="2 3">
    <name type="scientific">Sphaerisporangium flaviroseum</name>
    <dbReference type="NCBI Taxonomy" id="509199"/>
    <lineage>
        <taxon>Bacteria</taxon>
        <taxon>Bacillati</taxon>
        <taxon>Actinomycetota</taxon>
        <taxon>Actinomycetes</taxon>
        <taxon>Streptosporangiales</taxon>
        <taxon>Streptosporangiaceae</taxon>
        <taxon>Sphaerisporangium</taxon>
    </lineage>
</organism>
<reference evidence="3" key="1">
    <citation type="journal article" date="2019" name="Int. J. Syst. Evol. Microbiol.">
        <title>The Global Catalogue of Microorganisms (GCM) 10K type strain sequencing project: providing services to taxonomists for standard genome sequencing and annotation.</title>
        <authorList>
            <consortium name="The Broad Institute Genomics Platform"/>
            <consortium name="The Broad Institute Genome Sequencing Center for Infectious Disease"/>
            <person name="Wu L."/>
            <person name="Ma J."/>
        </authorList>
    </citation>
    <scope>NUCLEOTIDE SEQUENCE [LARGE SCALE GENOMIC DNA]</scope>
    <source>
        <strain evidence="3">JCM 16908</strain>
    </source>
</reference>
<feature type="compositionally biased region" description="Low complexity" evidence="1">
    <location>
        <begin position="18"/>
        <end position="30"/>
    </location>
</feature>
<keyword evidence="3" id="KW-1185">Reference proteome</keyword>
<name>A0ABP7I3Q8_9ACTN</name>
<accession>A0ABP7I3Q8</accession>
<evidence type="ECO:0000313" key="3">
    <source>
        <dbReference type="Proteomes" id="UP001500888"/>
    </source>
</evidence>
<evidence type="ECO:0000313" key="2">
    <source>
        <dbReference type="EMBL" id="GAA3809138.1"/>
    </source>
</evidence>
<gene>
    <name evidence="2" type="ORF">GCM10022226_31830</name>
</gene>
<protein>
    <submittedName>
        <fullName evidence="2">Uncharacterized protein</fullName>
    </submittedName>
</protein>
<dbReference type="Proteomes" id="UP001500888">
    <property type="component" value="Unassembled WGS sequence"/>
</dbReference>
<dbReference type="EMBL" id="BAAAZR010000007">
    <property type="protein sequence ID" value="GAA3809138.1"/>
    <property type="molecule type" value="Genomic_DNA"/>
</dbReference>